<evidence type="ECO:0000256" key="11">
    <source>
        <dbReference type="ARBA" id="ARBA00022679"/>
    </source>
</evidence>
<evidence type="ECO:0000256" key="32">
    <source>
        <dbReference type="PIRNR" id="PIRNR000489"/>
    </source>
</evidence>
<evidence type="ECO:0000256" key="29">
    <source>
        <dbReference type="ARBA" id="ARBA00048339"/>
    </source>
</evidence>
<keyword evidence="9" id="KW-0399">Innate immunity</keyword>
<dbReference type="PROSITE" id="PS52007">
    <property type="entry name" value="PADR1"/>
    <property type="match status" value="1"/>
</dbReference>
<comment type="catalytic activity">
    <reaction evidence="29">
        <text>L-tyrosyl-[protein] + NAD(+) = O-(ADP-D-ribosyl)-L-tyrosyl-[protein] + nicotinamide + H(+)</text>
        <dbReference type="Rhea" id="RHEA:58236"/>
        <dbReference type="Rhea" id="RHEA-COMP:10136"/>
        <dbReference type="Rhea" id="RHEA-COMP:15092"/>
        <dbReference type="ChEBI" id="CHEBI:15378"/>
        <dbReference type="ChEBI" id="CHEBI:17154"/>
        <dbReference type="ChEBI" id="CHEBI:46858"/>
        <dbReference type="ChEBI" id="CHEBI:57540"/>
        <dbReference type="ChEBI" id="CHEBI:142557"/>
    </reaction>
    <physiologicalReaction direction="left-to-right" evidence="29">
        <dbReference type="Rhea" id="RHEA:58237"/>
    </physiologicalReaction>
</comment>
<comment type="catalytic activity">
    <reaction evidence="25">
        <text>L-aspartyl-[protein] + NAD(+) = 4-O-(ADP-D-ribosyl)-L-aspartyl-[protein] + nicotinamide</text>
        <dbReference type="Rhea" id="RHEA:54424"/>
        <dbReference type="Rhea" id="RHEA-COMP:9867"/>
        <dbReference type="Rhea" id="RHEA-COMP:13832"/>
        <dbReference type="ChEBI" id="CHEBI:17154"/>
        <dbReference type="ChEBI" id="CHEBI:29961"/>
        <dbReference type="ChEBI" id="CHEBI:57540"/>
        <dbReference type="ChEBI" id="CHEBI:138102"/>
    </reaction>
    <physiologicalReaction direction="left-to-right" evidence="25">
        <dbReference type="Rhea" id="RHEA:54425"/>
    </physiologicalReaction>
</comment>
<dbReference type="Gene3D" id="3.90.228.10">
    <property type="match status" value="1"/>
</dbReference>
<dbReference type="SMART" id="SM01335">
    <property type="entry name" value="PADR1"/>
    <property type="match status" value="1"/>
</dbReference>
<keyword evidence="15" id="KW-0013">ADP-ribosylation</keyword>
<dbReference type="AlphaFoldDB" id="A0AAN9TAC5"/>
<dbReference type="InterPro" id="IPR012982">
    <property type="entry name" value="PARP1-like_PADR1_Zn_ribbon"/>
</dbReference>
<dbReference type="FunFam" id="3.30.1740.10:FF:000004">
    <property type="entry name" value="Poly [ADP-ribose] polymerase"/>
    <property type="match status" value="1"/>
</dbReference>
<dbReference type="InterPro" id="IPR036957">
    <property type="entry name" value="Znf_PARP_sf"/>
</dbReference>
<dbReference type="GO" id="GO:0008270">
    <property type="term" value="F:zinc ion binding"/>
    <property type="evidence" value="ECO:0007669"/>
    <property type="project" value="UniProtKB-KW"/>
</dbReference>
<dbReference type="GO" id="GO:0003950">
    <property type="term" value="F:NAD+ poly-ADP-ribosyltransferase activity"/>
    <property type="evidence" value="ECO:0007669"/>
    <property type="project" value="UniProtKB-UniRule"/>
</dbReference>
<keyword evidence="16" id="KW-0863">Zinc-finger</keyword>
<dbReference type="GO" id="GO:0003677">
    <property type="term" value="F:DNA binding"/>
    <property type="evidence" value="ECO:0007669"/>
    <property type="project" value="UniProtKB-UniRule"/>
</dbReference>
<dbReference type="CDD" id="cd01437">
    <property type="entry name" value="parp_like"/>
    <property type="match status" value="1"/>
</dbReference>
<keyword evidence="14" id="KW-0677">Repeat</keyword>
<dbReference type="InterPro" id="IPR008288">
    <property type="entry name" value="PARP"/>
</dbReference>
<evidence type="ECO:0000256" key="5">
    <source>
        <dbReference type="ARBA" id="ARBA00022454"/>
    </source>
</evidence>
<dbReference type="PANTHER" id="PTHR10459:SF112">
    <property type="entry name" value="POLY [ADP-RIBOSE] POLYMERASE 1"/>
    <property type="match status" value="1"/>
</dbReference>
<name>A0AAN9TAC5_9HEMI</name>
<keyword evidence="19" id="KW-0805">Transcription regulation</keyword>
<dbReference type="SUPFAM" id="SSF56399">
    <property type="entry name" value="ADP-ribosylation"/>
    <property type="match status" value="1"/>
</dbReference>
<dbReference type="SUPFAM" id="SSF47587">
    <property type="entry name" value="Domain of poly(ADP-ribose) polymerase"/>
    <property type="match status" value="1"/>
</dbReference>
<keyword evidence="5" id="KW-0158">Chromosome</keyword>
<evidence type="ECO:0000256" key="16">
    <source>
        <dbReference type="ARBA" id="ARBA00022771"/>
    </source>
</evidence>
<dbReference type="FunFam" id="3.90.228.10:FF:000002">
    <property type="entry name" value="Poly [ADP-ribose] polymerase"/>
    <property type="match status" value="1"/>
</dbReference>
<dbReference type="PROSITE" id="PS51977">
    <property type="entry name" value="WGR"/>
    <property type="match status" value="1"/>
</dbReference>
<evidence type="ECO:0000256" key="22">
    <source>
        <dbReference type="ARBA" id="ARBA00023163"/>
    </source>
</evidence>
<keyword evidence="7" id="KW-1017">Isopeptide bond</keyword>
<dbReference type="InterPro" id="IPR049296">
    <property type="entry name" value="PARP1-like_PADR1_N"/>
</dbReference>
<dbReference type="PROSITE" id="PS50064">
    <property type="entry name" value="ZF_PARP_2"/>
    <property type="match status" value="2"/>
</dbReference>
<feature type="domain" description="WGR" evidence="38">
    <location>
        <begin position="528"/>
        <end position="625"/>
    </location>
</feature>
<dbReference type="Pfam" id="PF08063">
    <property type="entry name" value="Zn_ribbon_PADR1"/>
    <property type="match status" value="1"/>
</dbReference>
<dbReference type="Gene3D" id="3.90.640.80">
    <property type="match status" value="1"/>
</dbReference>
<keyword evidence="40" id="KW-1185">Reference proteome</keyword>
<keyword evidence="6" id="KW-0963">Cytoplasm</keyword>
<gene>
    <name evidence="39" type="ORF">V9T40_012851</name>
</gene>
<dbReference type="InterPro" id="IPR036930">
    <property type="entry name" value="WGR_dom_sf"/>
</dbReference>
<evidence type="ECO:0000256" key="2">
    <source>
        <dbReference type="ARBA" id="ARBA00004514"/>
    </source>
</evidence>
<keyword evidence="10 32" id="KW-0328">Glycosyltransferase</keyword>
<comment type="caution">
    <text evidence="39">The sequence shown here is derived from an EMBL/GenBank/DDBJ whole genome shotgun (WGS) entry which is preliminary data.</text>
</comment>
<dbReference type="FunFam" id="1.20.142.10:FF:000001">
    <property type="entry name" value="Poly [ADP-ribose] polymerase"/>
    <property type="match status" value="1"/>
</dbReference>
<dbReference type="InterPro" id="IPR001357">
    <property type="entry name" value="BRCT_dom"/>
</dbReference>
<dbReference type="PROSITE" id="PS51059">
    <property type="entry name" value="PARP_CATALYTIC"/>
    <property type="match status" value="1"/>
</dbReference>
<feature type="domain" description="PARP-type" evidence="34">
    <location>
        <begin position="6"/>
        <end position="88"/>
    </location>
</feature>
<dbReference type="EC" id="2.4.2.30" evidence="4 32"/>
<dbReference type="Pfam" id="PF00533">
    <property type="entry name" value="BRCT"/>
    <property type="match status" value="1"/>
</dbReference>
<feature type="domain" description="PARP-type" evidence="34">
    <location>
        <begin position="115"/>
        <end position="204"/>
    </location>
</feature>
<keyword evidence="13 32" id="KW-0479">Metal-binding</keyword>
<keyword evidence="8" id="KW-0021">Allosteric enzyme</keyword>
<dbReference type="Pfam" id="PF05406">
    <property type="entry name" value="WGR"/>
    <property type="match status" value="1"/>
</dbReference>
<keyword evidence="12" id="KW-0548">Nucleotidyltransferase</keyword>
<dbReference type="GO" id="GO:0045087">
    <property type="term" value="P:innate immune response"/>
    <property type="evidence" value="ECO:0007669"/>
    <property type="project" value="UniProtKB-KW"/>
</dbReference>
<dbReference type="Gene3D" id="3.40.50.10190">
    <property type="entry name" value="BRCT domain"/>
    <property type="match status" value="1"/>
</dbReference>
<dbReference type="PROSITE" id="PS00347">
    <property type="entry name" value="ZF_PARP_1"/>
    <property type="match status" value="1"/>
</dbReference>
<evidence type="ECO:0000256" key="9">
    <source>
        <dbReference type="ARBA" id="ARBA00022588"/>
    </source>
</evidence>
<evidence type="ECO:0000259" key="35">
    <source>
        <dbReference type="PROSITE" id="PS50172"/>
    </source>
</evidence>
<evidence type="ECO:0000256" key="21">
    <source>
        <dbReference type="ARBA" id="ARBA00023125"/>
    </source>
</evidence>
<dbReference type="PIRSF" id="PIRSF000489">
    <property type="entry name" value="NAD_ADPRT"/>
    <property type="match status" value="1"/>
</dbReference>
<dbReference type="PROSITE" id="PS51060">
    <property type="entry name" value="PARP_ALPHA_HD"/>
    <property type="match status" value="1"/>
</dbReference>
<keyword evidence="22" id="KW-0804">Transcription</keyword>
<evidence type="ECO:0000256" key="7">
    <source>
        <dbReference type="ARBA" id="ARBA00022499"/>
    </source>
</evidence>
<evidence type="ECO:0000256" key="31">
    <source>
        <dbReference type="ARBA" id="ARBA00071874"/>
    </source>
</evidence>
<dbReference type="SUPFAM" id="SSF57716">
    <property type="entry name" value="Glucocorticoid receptor-like (DNA-binding domain)"/>
    <property type="match status" value="2"/>
</dbReference>
<evidence type="ECO:0000256" key="10">
    <source>
        <dbReference type="ARBA" id="ARBA00022676"/>
    </source>
</evidence>
<evidence type="ECO:0000256" key="12">
    <source>
        <dbReference type="ARBA" id="ARBA00022695"/>
    </source>
</evidence>
<dbReference type="GO" id="GO:0005730">
    <property type="term" value="C:nucleolus"/>
    <property type="evidence" value="ECO:0007669"/>
    <property type="project" value="UniProtKB-SubCell"/>
</dbReference>
<evidence type="ECO:0000256" key="13">
    <source>
        <dbReference type="ARBA" id="ARBA00022723"/>
    </source>
</evidence>
<evidence type="ECO:0000256" key="6">
    <source>
        <dbReference type="ARBA" id="ARBA00022490"/>
    </source>
</evidence>
<dbReference type="InterPro" id="IPR050800">
    <property type="entry name" value="ARTD/PARP"/>
</dbReference>
<dbReference type="InterPro" id="IPR004102">
    <property type="entry name" value="Poly(ADP-ribose)pol_reg_dom"/>
</dbReference>
<dbReference type="Gene3D" id="1.20.142.10">
    <property type="entry name" value="Poly(ADP-ribose) polymerase, regulatory domain"/>
    <property type="match status" value="1"/>
</dbReference>
<dbReference type="Pfam" id="PF21728">
    <property type="entry name" value="PADR1_N"/>
    <property type="match status" value="1"/>
</dbReference>
<dbReference type="InterPro" id="IPR001510">
    <property type="entry name" value="Znf_PARP"/>
</dbReference>
<dbReference type="SMART" id="SM01336">
    <property type="entry name" value="zf-PARP"/>
    <property type="match status" value="2"/>
</dbReference>
<evidence type="ECO:0000256" key="23">
    <source>
        <dbReference type="ARBA" id="ARBA00023242"/>
    </source>
</evidence>
<comment type="catalytic activity">
    <reaction evidence="28">
        <text>L-histidyl-[protein] + NAD(+) = N(tele)-(ADP-D-ribosyl)-L-histidyl-[protein] + nicotinamide + H(+)</text>
        <dbReference type="Rhea" id="RHEA:72071"/>
        <dbReference type="Rhea" id="RHEA-COMP:9745"/>
        <dbReference type="Rhea" id="RHEA-COMP:18085"/>
        <dbReference type="ChEBI" id="CHEBI:15378"/>
        <dbReference type="ChEBI" id="CHEBI:17154"/>
        <dbReference type="ChEBI" id="CHEBI:29979"/>
        <dbReference type="ChEBI" id="CHEBI:57540"/>
        <dbReference type="ChEBI" id="CHEBI:191398"/>
    </reaction>
    <physiologicalReaction direction="left-to-right" evidence="28">
        <dbReference type="Rhea" id="RHEA:72072"/>
    </physiologicalReaction>
</comment>
<dbReference type="Gene3D" id="3.30.1740.10">
    <property type="entry name" value="Zinc finger, PARP-type"/>
    <property type="match status" value="2"/>
</dbReference>
<evidence type="ECO:0000256" key="15">
    <source>
        <dbReference type="ARBA" id="ARBA00022765"/>
    </source>
</evidence>
<evidence type="ECO:0000313" key="40">
    <source>
        <dbReference type="Proteomes" id="UP001367676"/>
    </source>
</evidence>
<dbReference type="CDD" id="cd08001">
    <property type="entry name" value="WGR_PARP1_like"/>
    <property type="match status" value="1"/>
</dbReference>
<evidence type="ECO:0000313" key="39">
    <source>
        <dbReference type="EMBL" id="KAK7576565.1"/>
    </source>
</evidence>
<sequence>MADLPYRAEYAKSARSACKTCREKIGKEELRLAVMVQSAMFDGKMPCWHHFSCFFNKQRPKTVGDISHFESLRWEDQEKIRKKVESIAGGSSATPSESSKKSTKRKKGGENLSDFSIQNATSSRATCRGCETLIIKTDIRASKKDYDSDEGRRFNGIDRWYHLECFAKCRAELEFWAVGSKLPGYSSLSKEDKAKVVAALPEMKPVKKEENGEEEVKKPKLDGREVYKKQNQLLYKYRDTLKPLNRNEYALIFEYNGQKVPVGDEVMLDRLADGMTFGALKPCKVCKKGQLVFRSGVGYFCLGNKDEWTRCEAVIDDPERKKFLIPNELKKKYEFLNEYKCKVQKRVFEANQPSTSVTSIVSQSIMKSTQSEASTSGPKVDKVLPLKSMLFYIGIKSKEEKTKIELDIRKLGGQVANKLTDSTTAVISNSNDVEKKYKYIKEAEELNIQVLPVTFITECQNGGNALQLIDSMNLVSWGSDPSNRMSANVVDSKSKSKSSRYKSNVPSKVKVVVKDGLVVDPDSELQDVAHVYRNGDEIFNAVLSLTDLQSGRNSYYKLQVLESESKRSKYWLFRSWGRVGTTIGGTKVETLSKDDAIQKFKFYFEEKTANPWEKRDDFVKVPGKMMMMQICYEDENSLNKVNDNVPSKLPKPVQDLISLIFNVTTMKNVMMEMELDLEKMPLGKLSKKQIQQAYQVLTKVQNELTKAGGGDVDVKSLIGYTNQFFSLIPHDFDIDTPPLLNSLELIKKKVDMLDALMDIEIAYSMLKDHTGENEQINRLDSHYLKLNAQVELLDKLSEEFKLLDLYVKNTHAETHRNYELEIIEVFKVNRSGEDKRYKPFKKLHNRKLLWHGSRLTNFAGIISQGLRVAPPEAPVTGYMFGKGVYFADMVSKSANYCLTSPANNTGLLLLCEVALGDCHELMHAQNIVKPPPGKHSVKGLGKTYPDPAQSVVMADGVEIPLGKGIPSPHTNTSLLYNEFIVYDVAQVKVRYLVQMKFKYAY</sequence>
<protein>
    <recommendedName>
        <fullName evidence="31 32">Poly [ADP-ribose] polymerase</fullName>
        <ecNumber evidence="4 32">2.4.2.30</ecNumber>
    </recommendedName>
</protein>
<dbReference type="GO" id="GO:0006302">
    <property type="term" value="P:double-strand break repair"/>
    <property type="evidence" value="ECO:0007669"/>
    <property type="project" value="TreeGrafter"/>
</dbReference>
<evidence type="ECO:0000256" key="3">
    <source>
        <dbReference type="ARBA" id="ARBA00004604"/>
    </source>
</evidence>
<dbReference type="Pfam" id="PF00644">
    <property type="entry name" value="PARP"/>
    <property type="match status" value="1"/>
</dbReference>
<dbReference type="PROSITE" id="PS50172">
    <property type="entry name" value="BRCT"/>
    <property type="match status" value="1"/>
</dbReference>
<dbReference type="GO" id="GO:0005829">
    <property type="term" value="C:cytosol"/>
    <property type="evidence" value="ECO:0007669"/>
    <property type="project" value="UniProtKB-SubCell"/>
</dbReference>
<evidence type="ECO:0000256" key="27">
    <source>
        <dbReference type="ARBA" id="ARBA00033987"/>
    </source>
</evidence>
<dbReference type="SMART" id="SM00773">
    <property type="entry name" value="WGR"/>
    <property type="match status" value="1"/>
</dbReference>
<dbReference type="InterPro" id="IPR036616">
    <property type="entry name" value="Poly(ADP-ribose)pol_reg_dom_sf"/>
</dbReference>
<evidence type="ECO:0000256" key="19">
    <source>
        <dbReference type="ARBA" id="ARBA00023015"/>
    </source>
</evidence>
<feature type="domain" description="PARP catalytic" evidence="36">
    <location>
        <begin position="777"/>
        <end position="1001"/>
    </location>
</feature>
<dbReference type="EMBL" id="JBBCAQ010000036">
    <property type="protein sequence ID" value="KAK7576565.1"/>
    <property type="molecule type" value="Genomic_DNA"/>
</dbReference>
<proteinExistence type="inferred from homology"/>
<evidence type="ECO:0000256" key="28">
    <source>
        <dbReference type="ARBA" id="ARBA00048241"/>
    </source>
</evidence>
<feature type="region of interest" description="Disordered" evidence="33">
    <location>
        <begin position="85"/>
        <end position="113"/>
    </location>
</feature>
<dbReference type="SMART" id="SM00292">
    <property type="entry name" value="BRCT"/>
    <property type="match status" value="1"/>
</dbReference>
<reference evidence="39 40" key="1">
    <citation type="submission" date="2024-03" db="EMBL/GenBank/DDBJ databases">
        <title>Adaptation during the transition from Ophiocordyceps entomopathogen to insect associate is accompanied by gene loss and intensified selection.</title>
        <authorList>
            <person name="Ward C.M."/>
            <person name="Onetto C.A."/>
            <person name="Borneman A.R."/>
        </authorList>
    </citation>
    <scope>NUCLEOTIDE SEQUENCE [LARGE SCALE GENOMIC DNA]</scope>
    <source>
        <strain evidence="39">AWRI1</strain>
        <tissue evidence="39">Single Adult Female</tissue>
    </source>
</reference>
<evidence type="ECO:0000259" key="37">
    <source>
        <dbReference type="PROSITE" id="PS51060"/>
    </source>
</evidence>
<comment type="catalytic activity">
    <reaction evidence="24">
        <text>L-glutamyl-[protein] + NAD(+) = 5-O-(ADP-D-ribosyl)-L-glutamyl-[protein] + nicotinamide</text>
        <dbReference type="Rhea" id="RHEA:58224"/>
        <dbReference type="Rhea" id="RHEA-COMP:10208"/>
        <dbReference type="Rhea" id="RHEA-COMP:15089"/>
        <dbReference type="ChEBI" id="CHEBI:17154"/>
        <dbReference type="ChEBI" id="CHEBI:29973"/>
        <dbReference type="ChEBI" id="CHEBI:57540"/>
        <dbReference type="ChEBI" id="CHEBI:142540"/>
    </reaction>
    <physiologicalReaction direction="left-to-right" evidence="24">
        <dbReference type="Rhea" id="RHEA:58225"/>
    </physiologicalReaction>
</comment>
<evidence type="ECO:0000256" key="24">
    <source>
        <dbReference type="ARBA" id="ARBA00024159"/>
    </source>
</evidence>
<evidence type="ECO:0000259" key="38">
    <source>
        <dbReference type="PROSITE" id="PS51977"/>
    </source>
</evidence>
<dbReference type="InterPro" id="IPR036420">
    <property type="entry name" value="BRCT_dom_sf"/>
</dbReference>
<evidence type="ECO:0000256" key="20">
    <source>
        <dbReference type="ARBA" id="ARBA00023027"/>
    </source>
</evidence>
<dbReference type="GO" id="GO:0070212">
    <property type="term" value="P:protein poly-ADP-ribosylation"/>
    <property type="evidence" value="ECO:0007669"/>
    <property type="project" value="TreeGrafter"/>
</dbReference>
<evidence type="ECO:0000256" key="17">
    <source>
        <dbReference type="ARBA" id="ARBA00022833"/>
    </source>
</evidence>
<dbReference type="InterPro" id="IPR008893">
    <property type="entry name" value="WGR_domain"/>
</dbReference>
<feature type="domain" description="PARP alpha-helical" evidence="37">
    <location>
        <begin position="646"/>
        <end position="767"/>
    </location>
</feature>
<evidence type="ECO:0000256" key="33">
    <source>
        <dbReference type="SAM" id="MobiDB-lite"/>
    </source>
</evidence>
<dbReference type="Pfam" id="PF00645">
    <property type="entry name" value="zf-PARP"/>
    <property type="match status" value="2"/>
</dbReference>
<dbReference type="Pfam" id="PF02877">
    <property type="entry name" value="PARP_reg"/>
    <property type="match status" value="1"/>
</dbReference>
<comment type="catalytic activity">
    <reaction evidence="30">
        <text>L-seryl-[protein] + NAD(+) = O-(ADP-D-ribosyl)-L-seryl-[protein] + nicotinamide + H(+)</text>
        <dbReference type="Rhea" id="RHEA:58232"/>
        <dbReference type="Rhea" id="RHEA-COMP:9863"/>
        <dbReference type="Rhea" id="RHEA-COMP:15091"/>
        <dbReference type="ChEBI" id="CHEBI:15378"/>
        <dbReference type="ChEBI" id="CHEBI:17154"/>
        <dbReference type="ChEBI" id="CHEBI:29999"/>
        <dbReference type="ChEBI" id="CHEBI:57540"/>
        <dbReference type="ChEBI" id="CHEBI:142556"/>
    </reaction>
    <physiologicalReaction direction="left-to-right" evidence="30">
        <dbReference type="Rhea" id="RHEA:58233"/>
    </physiologicalReaction>
</comment>
<dbReference type="GO" id="GO:1990404">
    <property type="term" value="F:NAD+-protein mono-ADP-ribosyltransferase activity"/>
    <property type="evidence" value="ECO:0007669"/>
    <property type="project" value="TreeGrafter"/>
</dbReference>
<dbReference type="InterPro" id="IPR012317">
    <property type="entry name" value="Poly(ADP-ribose)pol_cat_dom"/>
</dbReference>
<feature type="domain" description="BRCT" evidence="35">
    <location>
        <begin position="381"/>
        <end position="459"/>
    </location>
</feature>
<evidence type="ECO:0000259" key="36">
    <source>
        <dbReference type="PROSITE" id="PS51059"/>
    </source>
</evidence>
<evidence type="ECO:0000256" key="1">
    <source>
        <dbReference type="ARBA" id="ARBA00004286"/>
    </source>
</evidence>
<evidence type="ECO:0000256" key="18">
    <source>
        <dbReference type="ARBA" id="ARBA00022859"/>
    </source>
</evidence>
<dbReference type="GO" id="GO:0016779">
    <property type="term" value="F:nucleotidyltransferase activity"/>
    <property type="evidence" value="ECO:0007669"/>
    <property type="project" value="UniProtKB-KW"/>
</dbReference>
<comment type="subcellular location">
    <subcellularLocation>
        <location evidence="1">Chromosome</location>
    </subcellularLocation>
    <subcellularLocation>
        <location evidence="2">Cytoplasm</location>
        <location evidence="2">Cytosol</location>
    </subcellularLocation>
    <subcellularLocation>
        <location evidence="3">Nucleus</location>
        <location evidence="3">Nucleolus</location>
    </subcellularLocation>
</comment>
<keyword evidence="23 32" id="KW-0539">Nucleus</keyword>
<evidence type="ECO:0000256" key="4">
    <source>
        <dbReference type="ARBA" id="ARBA00012020"/>
    </source>
</evidence>
<keyword evidence="17 32" id="KW-0862">Zinc</keyword>
<keyword evidence="11 32" id="KW-0808">Transferase</keyword>
<evidence type="ECO:0000256" key="26">
    <source>
        <dbReference type="ARBA" id="ARBA00024347"/>
    </source>
</evidence>
<feature type="compositionally biased region" description="Low complexity" evidence="33">
    <location>
        <begin position="88"/>
        <end position="97"/>
    </location>
</feature>
<evidence type="ECO:0000256" key="8">
    <source>
        <dbReference type="ARBA" id="ARBA00022533"/>
    </source>
</evidence>
<evidence type="ECO:0000256" key="14">
    <source>
        <dbReference type="ARBA" id="ARBA00022737"/>
    </source>
</evidence>
<dbReference type="GO" id="GO:0051287">
    <property type="term" value="F:NAD binding"/>
    <property type="evidence" value="ECO:0007669"/>
    <property type="project" value="UniProtKB-UniRule"/>
</dbReference>
<keyword evidence="18" id="KW-0391">Immunity</keyword>
<comment type="catalytic activity">
    <reaction evidence="27 32">
        <text>NAD(+) + (ADP-D-ribosyl)n-acceptor = nicotinamide + (ADP-D-ribosyl)n+1-acceptor + H(+).</text>
        <dbReference type="EC" id="2.4.2.30"/>
    </reaction>
</comment>
<accession>A0AAN9TAC5</accession>
<dbReference type="GO" id="GO:0005694">
    <property type="term" value="C:chromosome"/>
    <property type="evidence" value="ECO:0007669"/>
    <property type="project" value="UniProtKB-SubCell"/>
</dbReference>
<dbReference type="SUPFAM" id="SSF142921">
    <property type="entry name" value="WGR domain-like"/>
    <property type="match status" value="1"/>
</dbReference>
<keyword evidence="20 32" id="KW-0520">NAD</keyword>
<evidence type="ECO:0000259" key="34">
    <source>
        <dbReference type="PROSITE" id="PS50064"/>
    </source>
</evidence>
<comment type="similarity">
    <text evidence="26">Belongs to the ARTD/PARP family.</text>
</comment>
<organism evidence="39 40">
    <name type="scientific">Parthenolecanium corni</name>
    <dbReference type="NCBI Taxonomy" id="536013"/>
    <lineage>
        <taxon>Eukaryota</taxon>
        <taxon>Metazoa</taxon>
        <taxon>Ecdysozoa</taxon>
        <taxon>Arthropoda</taxon>
        <taxon>Hexapoda</taxon>
        <taxon>Insecta</taxon>
        <taxon>Pterygota</taxon>
        <taxon>Neoptera</taxon>
        <taxon>Paraneoptera</taxon>
        <taxon>Hemiptera</taxon>
        <taxon>Sternorrhyncha</taxon>
        <taxon>Coccoidea</taxon>
        <taxon>Coccidae</taxon>
        <taxon>Parthenolecanium</taxon>
    </lineage>
</organism>
<evidence type="ECO:0000256" key="30">
    <source>
        <dbReference type="ARBA" id="ARBA00048575"/>
    </source>
</evidence>
<keyword evidence="21 32" id="KW-0238">DNA-binding</keyword>
<dbReference type="Proteomes" id="UP001367676">
    <property type="component" value="Unassembled WGS sequence"/>
</dbReference>
<dbReference type="SUPFAM" id="SSF52113">
    <property type="entry name" value="BRCT domain"/>
    <property type="match status" value="1"/>
</dbReference>
<dbReference type="PANTHER" id="PTHR10459">
    <property type="entry name" value="DNA LIGASE"/>
    <property type="match status" value="1"/>
</dbReference>
<evidence type="ECO:0000256" key="25">
    <source>
        <dbReference type="ARBA" id="ARBA00024164"/>
    </source>
</evidence>